<feature type="signal peptide" evidence="6">
    <location>
        <begin position="1"/>
        <end position="21"/>
    </location>
</feature>
<evidence type="ECO:0000313" key="9">
    <source>
        <dbReference type="Proteomes" id="UP001501153"/>
    </source>
</evidence>
<proteinExistence type="predicted"/>
<evidence type="ECO:0000256" key="5">
    <source>
        <dbReference type="SAM" id="MobiDB-lite"/>
    </source>
</evidence>
<dbReference type="Gene3D" id="3.30.1330.60">
    <property type="entry name" value="OmpA-like domain"/>
    <property type="match status" value="1"/>
</dbReference>
<dbReference type="RefSeq" id="WP_345238038.1">
    <property type="nucleotide sequence ID" value="NZ_BAABGZ010000079.1"/>
</dbReference>
<dbReference type="InterPro" id="IPR006665">
    <property type="entry name" value="OmpA-like"/>
</dbReference>
<name>A0ABP8IR94_9BACT</name>
<evidence type="ECO:0000259" key="7">
    <source>
        <dbReference type="PROSITE" id="PS51123"/>
    </source>
</evidence>
<accession>A0ABP8IR94</accession>
<keyword evidence="6" id="KW-0732">Signal</keyword>
<feature type="domain" description="OmpA-like" evidence="7">
    <location>
        <begin position="237"/>
        <end position="353"/>
    </location>
</feature>
<protein>
    <recommendedName>
        <fullName evidence="7">OmpA-like domain-containing protein</fullName>
    </recommendedName>
</protein>
<comment type="caution">
    <text evidence="8">The sequence shown here is derived from an EMBL/GenBank/DDBJ whole genome shotgun (WGS) entry which is preliminary data.</text>
</comment>
<sequence>MWQFFTTLILSSLLLPATLQAQRKPELVPELVFEDNFVDNRHKWPVGRMGNATFTLANGEYVGEETQRINRQQVATVPVPLQPGDDFVIEAEYRTSHVGTLAWGVANTDNMQIFGIEPDQGVAICGWENGSFFWTGDENLTSRAVRNNDWNTLRLERRGGEVLYFINDKKVGRFPFRGRVGPGLGLETNRGSTARLRRLRVWHLVPAPAPTAVAPPSPAAVELPEAPAAAEALAGTLTTGQRLTLRNVLFVQGQAKLLPSSKPELAKLTQALRQRPSLTLRLEGHTERFGDSLKNEVLSQQRVETVKKYLVDGGIAAERLSTEGFGQRRPLNRGGSEADRRRNRRVEMVVTHE</sequence>
<dbReference type="InterPro" id="IPR036737">
    <property type="entry name" value="OmpA-like_sf"/>
</dbReference>
<dbReference type="Pfam" id="PF00691">
    <property type="entry name" value="OmpA"/>
    <property type="match status" value="1"/>
</dbReference>
<organism evidence="8 9">
    <name type="scientific">Hymenobacter saemangeumensis</name>
    <dbReference type="NCBI Taxonomy" id="1084522"/>
    <lineage>
        <taxon>Bacteria</taxon>
        <taxon>Pseudomonadati</taxon>
        <taxon>Bacteroidota</taxon>
        <taxon>Cytophagia</taxon>
        <taxon>Cytophagales</taxon>
        <taxon>Hymenobacteraceae</taxon>
        <taxon>Hymenobacter</taxon>
    </lineage>
</organism>
<dbReference type="SUPFAM" id="SSF103088">
    <property type="entry name" value="OmpA-like"/>
    <property type="match status" value="1"/>
</dbReference>
<comment type="subcellular location">
    <subcellularLocation>
        <location evidence="1">Cell outer membrane</location>
    </subcellularLocation>
</comment>
<evidence type="ECO:0000256" key="4">
    <source>
        <dbReference type="PROSITE-ProRule" id="PRU00473"/>
    </source>
</evidence>
<keyword evidence="2 4" id="KW-0472">Membrane</keyword>
<dbReference type="PRINTS" id="PR01021">
    <property type="entry name" value="OMPADOMAIN"/>
</dbReference>
<dbReference type="EMBL" id="BAABGZ010000079">
    <property type="protein sequence ID" value="GAA4368463.1"/>
    <property type="molecule type" value="Genomic_DNA"/>
</dbReference>
<evidence type="ECO:0000256" key="1">
    <source>
        <dbReference type="ARBA" id="ARBA00004442"/>
    </source>
</evidence>
<dbReference type="InterPro" id="IPR006664">
    <property type="entry name" value="OMP_bac"/>
</dbReference>
<dbReference type="PANTHER" id="PTHR30329:SF21">
    <property type="entry name" value="LIPOPROTEIN YIAD-RELATED"/>
    <property type="match status" value="1"/>
</dbReference>
<evidence type="ECO:0000313" key="8">
    <source>
        <dbReference type="EMBL" id="GAA4368463.1"/>
    </source>
</evidence>
<feature type="chain" id="PRO_5045554629" description="OmpA-like domain-containing protein" evidence="6">
    <location>
        <begin position="22"/>
        <end position="353"/>
    </location>
</feature>
<reference evidence="9" key="1">
    <citation type="journal article" date="2019" name="Int. J. Syst. Evol. Microbiol.">
        <title>The Global Catalogue of Microorganisms (GCM) 10K type strain sequencing project: providing services to taxonomists for standard genome sequencing and annotation.</title>
        <authorList>
            <consortium name="The Broad Institute Genomics Platform"/>
            <consortium name="The Broad Institute Genome Sequencing Center for Infectious Disease"/>
            <person name="Wu L."/>
            <person name="Ma J."/>
        </authorList>
    </citation>
    <scope>NUCLEOTIDE SEQUENCE [LARGE SCALE GENOMIC DNA]</scope>
    <source>
        <strain evidence="9">JCM 17923</strain>
    </source>
</reference>
<evidence type="ECO:0000256" key="3">
    <source>
        <dbReference type="ARBA" id="ARBA00023237"/>
    </source>
</evidence>
<evidence type="ECO:0000256" key="2">
    <source>
        <dbReference type="ARBA" id="ARBA00023136"/>
    </source>
</evidence>
<gene>
    <name evidence="8" type="ORF">GCM10023185_41230</name>
</gene>
<dbReference type="CDD" id="cd07185">
    <property type="entry name" value="OmpA_C-like"/>
    <property type="match status" value="1"/>
</dbReference>
<dbReference type="InterPro" id="IPR050330">
    <property type="entry name" value="Bact_OuterMem_StrucFunc"/>
</dbReference>
<keyword evidence="3" id="KW-0998">Cell outer membrane</keyword>
<dbReference type="Proteomes" id="UP001501153">
    <property type="component" value="Unassembled WGS sequence"/>
</dbReference>
<dbReference type="PANTHER" id="PTHR30329">
    <property type="entry name" value="STATOR ELEMENT OF FLAGELLAR MOTOR COMPLEX"/>
    <property type="match status" value="1"/>
</dbReference>
<feature type="compositionally biased region" description="Basic and acidic residues" evidence="5">
    <location>
        <begin position="336"/>
        <end position="353"/>
    </location>
</feature>
<dbReference type="Gene3D" id="2.60.120.560">
    <property type="entry name" value="Exo-inulinase, domain 1"/>
    <property type="match status" value="1"/>
</dbReference>
<dbReference type="PROSITE" id="PS51123">
    <property type="entry name" value="OMPA_2"/>
    <property type="match status" value="1"/>
</dbReference>
<evidence type="ECO:0000256" key="6">
    <source>
        <dbReference type="SAM" id="SignalP"/>
    </source>
</evidence>
<feature type="region of interest" description="Disordered" evidence="5">
    <location>
        <begin position="326"/>
        <end position="353"/>
    </location>
</feature>
<keyword evidence="9" id="KW-1185">Reference proteome</keyword>